<dbReference type="InterPro" id="IPR054196">
    <property type="entry name" value="DUF6901"/>
</dbReference>
<evidence type="ECO:0000313" key="2">
    <source>
        <dbReference type="Proteomes" id="UP000184139"/>
    </source>
</evidence>
<keyword evidence="2" id="KW-1185">Reference proteome</keyword>
<dbReference type="EMBL" id="FQXS01000015">
    <property type="protein sequence ID" value="SHH91443.1"/>
    <property type="molecule type" value="Genomic_DNA"/>
</dbReference>
<evidence type="ECO:0000313" key="1">
    <source>
        <dbReference type="EMBL" id="SHH91443.1"/>
    </source>
</evidence>
<dbReference type="STRING" id="1121409.SAMN02745124_02545"/>
<dbReference type="Pfam" id="PF21842">
    <property type="entry name" value="DUF6901"/>
    <property type="match status" value="1"/>
</dbReference>
<dbReference type="RefSeq" id="WP_073376581.1">
    <property type="nucleotide sequence ID" value="NZ_FQXS01000015.1"/>
</dbReference>
<gene>
    <name evidence="1" type="ORF">SAMN02745124_02545</name>
</gene>
<proteinExistence type="predicted"/>
<dbReference type="AlphaFoldDB" id="A0A1M5WWY1"/>
<protein>
    <submittedName>
        <fullName evidence="1">Uncharacterized protein</fullName>
    </submittedName>
</protein>
<dbReference type="Proteomes" id="UP000184139">
    <property type="component" value="Unassembled WGS sequence"/>
</dbReference>
<dbReference type="OrthoDB" id="9813686at2"/>
<organism evidence="1 2">
    <name type="scientific">Desulfofustis glycolicus DSM 9705</name>
    <dbReference type="NCBI Taxonomy" id="1121409"/>
    <lineage>
        <taxon>Bacteria</taxon>
        <taxon>Pseudomonadati</taxon>
        <taxon>Thermodesulfobacteriota</taxon>
        <taxon>Desulfobulbia</taxon>
        <taxon>Desulfobulbales</taxon>
        <taxon>Desulfocapsaceae</taxon>
        <taxon>Desulfofustis</taxon>
    </lineage>
</organism>
<sequence>MDQHDITINYSFDLANGTKKRFLIRLDPATSLMRPSSNSKAEWTKLATHQCTCCRLDRERIGHCPVAINIADLVTAFRDILSHESCTVSCITTERTTIKETIVQDGLSSIMGIIMATSGCPTLDILRPMARFHLPFATVDESMFRIVSVYLLRQYFIETDGGKPDYHLDRIKQYWRQIEQVNEGMLNRIRYAAELDADKNAIVILNCLAQILPMEIDENLNSLRPFFFRQETPLDP</sequence>
<name>A0A1M5WWY1_9BACT</name>
<accession>A0A1M5WWY1</accession>
<reference evidence="1 2" key="1">
    <citation type="submission" date="2016-11" db="EMBL/GenBank/DDBJ databases">
        <authorList>
            <person name="Jaros S."/>
            <person name="Januszkiewicz K."/>
            <person name="Wedrychowicz H."/>
        </authorList>
    </citation>
    <scope>NUCLEOTIDE SEQUENCE [LARGE SCALE GENOMIC DNA]</scope>
    <source>
        <strain evidence="1 2">DSM 9705</strain>
    </source>
</reference>